<feature type="domain" description="Mut7-C RNAse" evidence="1">
    <location>
        <begin position="98"/>
        <end position="239"/>
    </location>
</feature>
<dbReference type="Proteomes" id="UP000030428">
    <property type="component" value="Unassembled WGS sequence"/>
</dbReference>
<evidence type="ECO:0000259" key="1">
    <source>
        <dbReference type="Pfam" id="PF01927"/>
    </source>
</evidence>
<dbReference type="InterPro" id="IPR027798">
    <property type="entry name" value="Ub_Mut7C"/>
</dbReference>
<accession>A0A0A6PC71</accession>
<feature type="domain" description="Ubiquitin Mut7-C" evidence="2">
    <location>
        <begin position="1"/>
        <end position="81"/>
    </location>
</feature>
<sequence length="245" mass="28949">MNQVYFRFYAELNDFLPTERRNFGFVHTLDKNPSVKDSIEALGVPHTEIDLILVNGESVDFAYLLQDGSRISVYPVFEAIDITPLLRVRPQPLREICFILDVHLGKLANYLRLFGFDTWYRNDYEDAELAQISSSEKRILLTRDMGLLKRSLVTYGYFLRETNPKRQLREILRRFDLFRLISPFRRCINCNGSVHSVDKADIREQVQADTLQYYERFSRCDDCGKIYWQGSHYKKMQAFVEEVME</sequence>
<dbReference type="Gene3D" id="3.10.20.30">
    <property type="match status" value="1"/>
</dbReference>
<dbReference type="InterPro" id="IPR012675">
    <property type="entry name" value="Beta-grasp_dom_sf"/>
</dbReference>
<dbReference type="EMBL" id="JSZA02000005">
    <property type="protein sequence ID" value="KHD08385.1"/>
    <property type="molecule type" value="Genomic_DNA"/>
</dbReference>
<reference evidence="3 4" key="1">
    <citation type="journal article" date="2016" name="Front. Microbiol.">
        <title>Single-Cell (Meta-)Genomics of a Dimorphic Candidatus Thiomargarita nelsonii Reveals Genomic Plasticity.</title>
        <authorList>
            <person name="Flood B.E."/>
            <person name="Fliss P."/>
            <person name="Jones D.S."/>
            <person name="Dick G.J."/>
            <person name="Jain S."/>
            <person name="Kaster A.K."/>
            <person name="Winkel M."/>
            <person name="Mussmann M."/>
            <person name="Bailey J."/>
        </authorList>
    </citation>
    <scope>NUCLEOTIDE SEQUENCE [LARGE SCALE GENOMIC DNA]</scope>
    <source>
        <strain evidence="3">Hydrate Ridge</strain>
    </source>
</reference>
<evidence type="ECO:0000313" key="4">
    <source>
        <dbReference type="Proteomes" id="UP000030428"/>
    </source>
</evidence>
<dbReference type="SUPFAM" id="SSF54285">
    <property type="entry name" value="MoaD/ThiS"/>
    <property type="match status" value="1"/>
</dbReference>
<name>A0A0A6PC71_9GAMM</name>
<evidence type="ECO:0000313" key="3">
    <source>
        <dbReference type="EMBL" id="KHD08385.1"/>
    </source>
</evidence>
<dbReference type="AlphaFoldDB" id="A0A0A6PC71"/>
<dbReference type="InterPro" id="IPR016155">
    <property type="entry name" value="Mopterin_synth/thiamin_S_b"/>
</dbReference>
<dbReference type="PANTHER" id="PTHR39081:SF1">
    <property type="entry name" value="MUT7-C RNASE DOMAIN-CONTAINING PROTEIN"/>
    <property type="match status" value="1"/>
</dbReference>
<proteinExistence type="predicted"/>
<dbReference type="Pfam" id="PF14451">
    <property type="entry name" value="Ub-Mut7C"/>
    <property type="match status" value="1"/>
</dbReference>
<dbReference type="InterPro" id="IPR002782">
    <property type="entry name" value="Mut7-C_RNAse_dom"/>
</dbReference>
<protein>
    <submittedName>
        <fullName evidence="3">Twitching motility protein PilT</fullName>
    </submittedName>
</protein>
<gene>
    <name evidence="3" type="ORF">PN36_02040</name>
</gene>
<dbReference type="Pfam" id="PF01927">
    <property type="entry name" value="Mut7-C"/>
    <property type="match status" value="1"/>
</dbReference>
<evidence type="ECO:0000259" key="2">
    <source>
        <dbReference type="Pfam" id="PF14451"/>
    </source>
</evidence>
<comment type="caution">
    <text evidence="3">The sequence shown here is derived from an EMBL/GenBank/DDBJ whole genome shotgun (WGS) entry which is preliminary data.</text>
</comment>
<keyword evidence="4" id="KW-1185">Reference proteome</keyword>
<dbReference type="PANTHER" id="PTHR39081">
    <property type="entry name" value="MUT7-C DOMAIN-CONTAINING PROTEIN"/>
    <property type="match status" value="1"/>
</dbReference>
<organism evidence="3 4">
    <name type="scientific">Candidatus Thiomargarita nelsonii</name>
    <dbReference type="NCBI Taxonomy" id="1003181"/>
    <lineage>
        <taxon>Bacteria</taxon>
        <taxon>Pseudomonadati</taxon>
        <taxon>Pseudomonadota</taxon>
        <taxon>Gammaproteobacteria</taxon>
        <taxon>Thiotrichales</taxon>
        <taxon>Thiotrichaceae</taxon>
        <taxon>Thiomargarita</taxon>
    </lineage>
</organism>